<accession>R0K336</accession>
<organism evidence="2 3">
    <name type="scientific">Anas platyrhynchos</name>
    <name type="common">Mallard</name>
    <name type="synonym">Anas boschas</name>
    <dbReference type="NCBI Taxonomy" id="8839"/>
    <lineage>
        <taxon>Eukaryota</taxon>
        <taxon>Metazoa</taxon>
        <taxon>Chordata</taxon>
        <taxon>Craniata</taxon>
        <taxon>Vertebrata</taxon>
        <taxon>Euteleostomi</taxon>
        <taxon>Archelosauria</taxon>
        <taxon>Archosauria</taxon>
        <taxon>Dinosauria</taxon>
        <taxon>Saurischia</taxon>
        <taxon>Theropoda</taxon>
        <taxon>Coelurosauria</taxon>
        <taxon>Aves</taxon>
        <taxon>Neognathae</taxon>
        <taxon>Galloanserae</taxon>
        <taxon>Anseriformes</taxon>
        <taxon>Anatidae</taxon>
        <taxon>Anatinae</taxon>
        <taxon>Anas</taxon>
    </lineage>
</organism>
<dbReference type="EMBL" id="KB742810">
    <property type="protein sequence ID" value="EOB04057.1"/>
    <property type="molecule type" value="Genomic_DNA"/>
</dbReference>
<evidence type="ECO:0000256" key="1">
    <source>
        <dbReference type="SAM" id="MobiDB-lite"/>
    </source>
</evidence>
<evidence type="ECO:0000313" key="3">
    <source>
        <dbReference type="Proteomes" id="UP000296049"/>
    </source>
</evidence>
<name>R0K336_ANAPL</name>
<reference evidence="3" key="1">
    <citation type="journal article" date="2013" name="Nat. Genet.">
        <title>The duck genome and transcriptome provide insight into an avian influenza virus reservoir species.</title>
        <authorList>
            <person name="Huang Y."/>
            <person name="Li Y."/>
            <person name="Burt D.W."/>
            <person name="Chen H."/>
            <person name="Zhang Y."/>
            <person name="Qian W."/>
            <person name="Kim H."/>
            <person name="Gan S."/>
            <person name="Zhao Y."/>
            <person name="Li J."/>
            <person name="Yi K."/>
            <person name="Feng H."/>
            <person name="Zhu P."/>
            <person name="Li B."/>
            <person name="Liu Q."/>
            <person name="Fairley S."/>
            <person name="Magor K.E."/>
            <person name="Du Z."/>
            <person name="Hu X."/>
            <person name="Goodman L."/>
            <person name="Tafer H."/>
            <person name="Vignal A."/>
            <person name="Lee T."/>
            <person name="Kim K.W."/>
            <person name="Sheng Z."/>
            <person name="An Y."/>
            <person name="Searle S."/>
            <person name="Herrero J."/>
            <person name="Groenen M.A."/>
            <person name="Crooijmans R.P."/>
            <person name="Faraut T."/>
            <person name="Cai Q."/>
            <person name="Webster R.G."/>
            <person name="Aldridge J.R."/>
            <person name="Warren W.C."/>
            <person name="Bartschat S."/>
            <person name="Kehr S."/>
            <person name="Marz M."/>
            <person name="Stadler P.F."/>
            <person name="Smith J."/>
            <person name="Kraus R.H."/>
            <person name="Zhao Y."/>
            <person name="Ren L."/>
            <person name="Fei J."/>
            <person name="Morisson M."/>
            <person name="Kaiser P."/>
            <person name="Griffin D.K."/>
            <person name="Rao M."/>
            <person name="Pitel F."/>
            <person name="Wang J."/>
            <person name="Li N."/>
        </authorList>
    </citation>
    <scope>NUCLEOTIDE SEQUENCE [LARGE SCALE GENOMIC DNA]</scope>
</reference>
<proteinExistence type="predicted"/>
<evidence type="ECO:0000313" key="2">
    <source>
        <dbReference type="EMBL" id="EOB04057.1"/>
    </source>
</evidence>
<protein>
    <submittedName>
        <fullName evidence="2">Uncharacterized protein</fullName>
    </submittedName>
</protein>
<dbReference type="AlphaFoldDB" id="R0K336"/>
<gene>
    <name evidence="2" type="ORF">Anapl_04654</name>
</gene>
<dbReference type="Proteomes" id="UP000296049">
    <property type="component" value="Unassembled WGS sequence"/>
</dbReference>
<keyword evidence="3" id="KW-1185">Reference proteome</keyword>
<feature type="region of interest" description="Disordered" evidence="1">
    <location>
        <begin position="14"/>
        <end position="76"/>
    </location>
</feature>
<sequence>MDSCTGNRAVARAAISREHHTPEAAAAHLGAPRTGPFHWCSQVQGHRGPTTPPRPSGARGVHADVGRVAGDTRQGPLSKETRLLRFFLPACQSAAASELPGYHQPNLTEERCYRGSAPQTL</sequence>